<dbReference type="EMBL" id="CP146069">
    <property type="protein sequence ID" value="WWR46891.1"/>
    <property type="molecule type" value="Genomic_DNA"/>
</dbReference>
<dbReference type="SUPFAM" id="SSF46689">
    <property type="entry name" value="Homeodomain-like"/>
    <property type="match status" value="2"/>
</dbReference>
<evidence type="ECO:0000256" key="1">
    <source>
        <dbReference type="ARBA" id="ARBA00023015"/>
    </source>
</evidence>
<keyword evidence="3" id="KW-0804">Transcription</keyword>
<reference evidence="6 7" key="1">
    <citation type="submission" date="2023-10" db="EMBL/GenBank/DDBJ databases">
        <title>Roseovarius strain S88 nov., isolated from a marine algae.</title>
        <authorList>
            <person name="Lee M.W."/>
            <person name="Lee J.K."/>
            <person name="Kim J.M."/>
            <person name="Choi D.G."/>
            <person name="Baek J.H."/>
            <person name="Bayburt H."/>
            <person name="Jung J.J."/>
            <person name="Han D.M."/>
            <person name="Jeon C.O."/>
        </authorList>
    </citation>
    <scope>NUCLEOTIDE SEQUENCE [LARGE SCALE GENOMIC DNA]</scope>
    <source>
        <strain evidence="6 7">S88</strain>
    </source>
</reference>
<dbReference type="InterPro" id="IPR050204">
    <property type="entry name" value="AraC_XylS_family_regulators"/>
</dbReference>
<name>A0ABZ2HLQ8_9RHOB</name>
<evidence type="ECO:0000256" key="3">
    <source>
        <dbReference type="ARBA" id="ARBA00023163"/>
    </source>
</evidence>
<accession>A0ABZ2HLQ8</accession>
<dbReference type="PROSITE" id="PS01124">
    <property type="entry name" value="HTH_ARAC_FAMILY_2"/>
    <property type="match status" value="1"/>
</dbReference>
<dbReference type="InterPro" id="IPR029062">
    <property type="entry name" value="Class_I_gatase-like"/>
</dbReference>
<gene>
    <name evidence="6" type="ORF">RZ517_01520</name>
</gene>
<evidence type="ECO:0000313" key="7">
    <source>
        <dbReference type="Proteomes" id="UP001364156"/>
    </source>
</evidence>
<keyword evidence="4" id="KW-1133">Transmembrane helix</keyword>
<feature type="transmembrane region" description="Helical" evidence="4">
    <location>
        <begin position="110"/>
        <end position="131"/>
    </location>
</feature>
<dbReference type="PANTHER" id="PTHR46796:SF6">
    <property type="entry name" value="ARAC SUBFAMILY"/>
    <property type="match status" value="1"/>
</dbReference>
<dbReference type="PANTHER" id="PTHR46796">
    <property type="entry name" value="HTH-TYPE TRANSCRIPTIONAL ACTIVATOR RHAS-RELATED"/>
    <property type="match status" value="1"/>
</dbReference>
<evidence type="ECO:0000259" key="5">
    <source>
        <dbReference type="PROSITE" id="PS01124"/>
    </source>
</evidence>
<keyword evidence="4" id="KW-0812">Transmembrane</keyword>
<dbReference type="InterPro" id="IPR018060">
    <property type="entry name" value="HTH_AraC"/>
</dbReference>
<sequence length="331" mass="36124">MYLHNFNSKPTSEEDVAAKPRNFSSDFVFITQDDSIEFVAGTCIHVLRAANQLLERNAYTWTQLRSADLPGNGSPICGPDQTLVLIGGSDQAWTPNAEQLRILRSAIRSALRVCVVGSAVFVPLAAGVLGAKRLAVHSAFQTGVSEMNCSIEMHPGSTCHHKSLSSATGPAAAMRMMVELVGSRDGEIAAMALSRDLGLSESEASCGTGEHLRFQRMSQGDEVIQEALQMMEDHLEDTLSVAQIAEVIGVSPRKLERSFGDRLGRSPLKVYRDLRLHRAHNLLAQTAMPLSEVSVACGFSNVTLMKRWFHQKYGELPCDVRRQAFCGAEHA</sequence>
<evidence type="ECO:0000313" key="6">
    <source>
        <dbReference type="EMBL" id="WWR46891.1"/>
    </source>
</evidence>
<keyword evidence="4" id="KW-0472">Membrane</keyword>
<dbReference type="Gene3D" id="3.40.50.880">
    <property type="match status" value="1"/>
</dbReference>
<dbReference type="Gene3D" id="1.10.10.60">
    <property type="entry name" value="Homeodomain-like"/>
    <property type="match status" value="1"/>
</dbReference>
<proteinExistence type="predicted"/>
<dbReference type="InterPro" id="IPR009057">
    <property type="entry name" value="Homeodomain-like_sf"/>
</dbReference>
<dbReference type="SMART" id="SM00342">
    <property type="entry name" value="HTH_ARAC"/>
    <property type="match status" value="1"/>
</dbReference>
<evidence type="ECO:0000256" key="2">
    <source>
        <dbReference type="ARBA" id="ARBA00023125"/>
    </source>
</evidence>
<organism evidence="6 7">
    <name type="scientific">Roseovarius phycicola</name>
    <dbReference type="NCBI Taxonomy" id="3080976"/>
    <lineage>
        <taxon>Bacteria</taxon>
        <taxon>Pseudomonadati</taxon>
        <taxon>Pseudomonadota</taxon>
        <taxon>Alphaproteobacteria</taxon>
        <taxon>Rhodobacterales</taxon>
        <taxon>Roseobacteraceae</taxon>
        <taxon>Roseovarius</taxon>
    </lineage>
</organism>
<dbReference type="Pfam" id="PF12833">
    <property type="entry name" value="HTH_18"/>
    <property type="match status" value="1"/>
</dbReference>
<dbReference type="SUPFAM" id="SSF52317">
    <property type="entry name" value="Class I glutamine amidotransferase-like"/>
    <property type="match status" value="1"/>
</dbReference>
<keyword evidence="2" id="KW-0238">DNA-binding</keyword>
<evidence type="ECO:0000256" key="4">
    <source>
        <dbReference type="SAM" id="Phobius"/>
    </source>
</evidence>
<protein>
    <submittedName>
        <fullName evidence="6">Helix-turn-helix domain-containing protein</fullName>
    </submittedName>
</protein>
<dbReference type="RefSeq" id="WP_338549738.1">
    <property type="nucleotide sequence ID" value="NZ_CP146069.1"/>
</dbReference>
<dbReference type="Proteomes" id="UP001364156">
    <property type="component" value="Chromosome"/>
</dbReference>
<keyword evidence="7" id="KW-1185">Reference proteome</keyword>
<keyword evidence="1" id="KW-0805">Transcription regulation</keyword>
<feature type="domain" description="HTH araC/xylS-type" evidence="5">
    <location>
        <begin position="225"/>
        <end position="323"/>
    </location>
</feature>